<sequence>MESLTERLEAGLSLNDPSLETNSPSASPSTEAENWKKFVEFMKLRAAVRPYPKFLYRAHVHGHPFPRFIQEGAYEYADTFSSELHAWTEEECQSEINTFVLPFDSIVDVFQELSRHLQETQICRNDSGYLSSMVSLSGDLRWTTHGLCEVGKKANEDQIPGLAVFDVKKIQETDQIWRVSDMFEFLDNSEELKVATGQNRIEVPEHVQQWSRNAEEYVCWEYVPREALVSFGKLSDLTLSGLLNSNLTTSKHLGDLKRYALEPISLNEYEARASAFLRAAVVVPLCLEKADVESIANQLTPLFHNPFHWGYGVLGFAEDLEDLVAGLRDDLTKIQQKGFLLLLHQKHVLLDYEVALQQIW</sequence>
<protein>
    <submittedName>
        <fullName evidence="1">Uncharacterized protein</fullName>
    </submittedName>
</protein>
<reference evidence="1 2" key="1">
    <citation type="journal article" date="2016" name="Genome Biol. Evol.">
        <title>Divergent and convergent evolution of fungal pathogenicity.</title>
        <authorList>
            <person name="Shang Y."/>
            <person name="Xiao G."/>
            <person name="Zheng P."/>
            <person name="Cen K."/>
            <person name="Zhan S."/>
            <person name="Wang C."/>
        </authorList>
    </citation>
    <scope>NUCLEOTIDE SEQUENCE [LARGE SCALE GENOMIC DNA]</scope>
    <source>
        <strain evidence="1 2">RCEF 3172</strain>
    </source>
</reference>
<comment type="caution">
    <text evidence="1">The sequence shown here is derived from an EMBL/GenBank/DDBJ whole genome shotgun (WGS) entry which is preliminary data.</text>
</comment>
<dbReference type="EMBL" id="AZHA01000039">
    <property type="protein sequence ID" value="OAA35876.1"/>
    <property type="molecule type" value="Genomic_DNA"/>
</dbReference>
<dbReference type="Proteomes" id="UP000076863">
    <property type="component" value="Unassembled WGS sequence"/>
</dbReference>
<dbReference type="OrthoDB" id="4498333at2759"/>
<name>A0A166XJA4_9HYPO</name>
<gene>
    <name evidence="1" type="ORF">BBO_08528</name>
</gene>
<proteinExistence type="predicted"/>
<evidence type="ECO:0000313" key="1">
    <source>
        <dbReference type="EMBL" id="OAA35876.1"/>
    </source>
</evidence>
<dbReference type="AlphaFoldDB" id="A0A166XJA4"/>
<keyword evidence="2" id="KW-1185">Reference proteome</keyword>
<organism evidence="1 2">
    <name type="scientific">Beauveria brongniartii RCEF 3172</name>
    <dbReference type="NCBI Taxonomy" id="1081107"/>
    <lineage>
        <taxon>Eukaryota</taxon>
        <taxon>Fungi</taxon>
        <taxon>Dikarya</taxon>
        <taxon>Ascomycota</taxon>
        <taxon>Pezizomycotina</taxon>
        <taxon>Sordariomycetes</taxon>
        <taxon>Hypocreomycetidae</taxon>
        <taxon>Hypocreales</taxon>
        <taxon>Cordycipitaceae</taxon>
        <taxon>Beauveria</taxon>
        <taxon>Beauveria brongniartii</taxon>
    </lineage>
</organism>
<evidence type="ECO:0000313" key="2">
    <source>
        <dbReference type="Proteomes" id="UP000076863"/>
    </source>
</evidence>
<accession>A0A166XJA4</accession>